<evidence type="ECO:0000259" key="6">
    <source>
        <dbReference type="Pfam" id="PF00035"/>
    </source>
</evidence>
<evidence type="ECO:0000259" key="7">
    <source>
        <dbReference type="Pfam" id="PF01207"/>
    </source>
</evidence>
<dbReference type="GO" id="GO:0005737">
    <property type="term" value="C:cytoplasm"/>
    <property type="evidence" value="ECO:0007669"/>
    <property type="project" value="TreeGrafter"/>
</dbReference>
<evidence type="ECO:0000256" key="1">
    <source>
        <dbReference type="ARBA" id="ARBA00001917"/>
    </source>
</evidence>
<comment type="caution">
    <text evidence="8">The sequence shown here is derived from an EMBL/GenBank/DDBJ whole genome shotgun (WGS) entry which is preliminary data.</text>
</comment>
<keyword evidence="9" id="KW-1185">Reference proteome</keyword>
<dbReference type="PROSITE" id="PS01136">
    <property type="entry name" value="UPF0034"/>
    <property type="match status" value="1"/>
</dbReference>
<dbReference type="GO" id="GO:0050660">
    <property type="term" value="F:flavin adenine dinucleotide binding"/>
    <property type="evidence" value="ECO:0007669"/>
    <property type="project" value="InterPro"/>
</dbReference>
<dbReference type="AlphaFoldDB" id="A0AAN9GNQ1"/>
<dbReference type="SUPFAM" id="SSF51395">
    <property type="entry name" value="FMN-linked oxidoreductases"/>
    <property type="match status" value="1"/>
</dbReference>
<comment type="cofactor">
    <cofactor evidence="1">
        <name>FMN</name>
        <dbReference type="ChEBI" id="CHEBI:58210"/>
    </cofactor>
</comment>
<protein>
    <submittedName>
        <fullName evidence="8">Uncharacterized protein</fullName>
    </submittedName>
</protein>
<evidence type="ECO:0000256" key="5">
    <source>
        <dbReference type="ARBA" id="ARBA00023002"/>
    </source>
</evidence>
<evidence type="ECO:0000256" key="3">
    <source>
        <dbReference type="ARBA" id="ARBA00022643"/>
    </source>
</evidence>
<dbReference type="InterPro" id="IPR013785">
    <property type="entry name" value="Aldolase_TIM"/>
</dbReference>
<dbReference type="Gene3D" id="3.30.160.20">
    <property type="match status" value="1"/>
</dbReference>
<evidence type="ECO:0000313" key="8">
    <source>
        <dbReference type="EMBL" id="KAK7115278.1"/>
    </source>
</evidence>
<sequence>MGSEKYAGKMVLAPMVRVGALPMRLLALDYGADLVYCEEIIDRKILITTRTENAVLGTIDYIMSDGTVVFRTCPREKDSVIFQMGTSDPKRALAAARKVEKDVAGIDINMGCPKEFSIKGGMGCALLSQPDKIKQILTTLVEGLSIPVTCKIRVLPELEDTITLAKMIETTGVAALAVHGRTRDERPRHKNRNDVIKAIVESLSIPIIANGGSKEIFEFGDIERFRMATGASSVMIARRAEWNCSIFRKEGKLPLYDVIKAYLTYAFQYDNNDINTKYCVLQMMHEDMDRLEGQKTLTIKTNEEISEVWGMKAEYQQFLQDRKRQSDTLQDLNSDSHQGFKRRKAADGLPLIELPLYFDKKCYLPAKSPKQSLHEWCFRCNYNHPLYKTEEHSRDRTFNSRVLVDGKWYTTPLWQKRKQYAEQAAAMCCLLTHGEHDGRVKEPDDQTPELRHKWHQIASSVNHGINSALPDGQANGEKSAVVLDTSEVSDNSTAVAEETNS</sequence>
<dbReference type="PANTHER" id="PTHR45936:SF1">
    <property type="entry name" value="TRNA-DIHYDROURIDINE(20) SYNTHASE [NAD(P)+]-LIKE"/>
    <property type="match status" value="1"/>
</dbReference>
<dbReference type="EMBL" id="JBAMIC010000001">
    <property type="protein sequence ID" value="KAK7115278.1"/>
    <property type="molecule type" value="Genomic_DNA"/>
</dbReference>
<proteinExistence type="predicted"/>
<dbReference type="CDD" id="cd02801">
    <property type="entry name" value="DUS_like_FMN"/>
    <property type="match status" value="1"/>
</dbReference>
<keyword evidence="2" id="KW-0285">Flavoprotein</keyword>
<gene>
    <name evidence="8" type="ORF">V1264_001178</name>
</gene>
<organism evidence="8 9">
    <name type="scientific">Littorina saxatilis</name>
    <dbReference type="NCBI Taxonomy" id="31220"/>
    <lineage>
        <taxon>Eukaryota</taxon>
        <taxon>Metazoa</taxon>
        <taxon>Spiralia</taxon>
        <taxon>Lophotrochozoa</taxon>
        <taxon>Mollusca</taxon>
        <taxon>Gastropoda</taxon>
        <taxon>Caenogastropoda</taxon>
        <taxon>Littorinimorpha</taxon>
        <taxon>Littorinoidea</taxon>
        <taxon>Littorinidae</taxon>
        <taxon>Littorina</taxon>
    </lineage>
</organism>
<dbReference type="InterPro" id="IPR044463">
    <property type="entry name" value="DUS2_DSRM"/>
</dbReference>
<dbReference type="CDD" id="cd19871">
    <property type="entry name" value="DSRM_DUS2L"/>
    <property type="match status" value="1"/>
</dbReference>
<accession>A0AAN9GNQ1</accession>
<dbReference type="GO" id="GO:0000049">
    <property type="term" value="F:tRNA binding"/>
    <property type="evidence" value="ECO:0007669"/>
    <property type="project" value="InterPro"/>
</dbReference>
<dbReference type="InterPro" id="IPR052582">
    <property type="entry name" value="tRNA-DUS-like"/>
</dbReference>
<dbReference type="GO" id="GO:0017150">
    <property type="term" value="F:tRNA dihydrouridine synthase activity"/>
    <property type="evidence" value="ECO:0007669"/>
    <property type="project" value="InterPro"/>
</dbReference>
<keyword evidence="4" id="KW-0819">tRNA processing</keyword>
<dbReference type="Proteomes" id="UP001374579">
    <property type="component" value="Unassembled WGS sequence"/>
</dbReference>
<name>A0AAN9GNQ1_9CAEN</name>
<reference evidence="8 9" key="1">
    <citation type="submission" date="2024-02" db="EMBL/GenBank/DDBJ databases">
        <title>Chromosome-scale genome assembly of the rough periwinkle Littorina saxatilis.</title>
        <authorList>
            <person name="De Jode A."/>
            <person name="Faria R."/>
            <person name="Formenti G."/>
            <person name="Sims Y."/>
            <person name="Smith T.P."/>
            <person name="Tracey A."/>
            <person name="Wood J.M.D."/>
            <person name="Zagrodzka Z.B."/>
            <person name="Johannesson K."/>
            <person name="Butlin R.K."/>
            <person name="Leder E.H."/>
        </authorList>
    </citation>
    <scope>NUCLEOTIDE SEQUENCE [LARGE SCALE GENOMIC DNA]</scope>
    <source>
        <strain evidence="8">Snail1</strain>
        <tissue evidence="8">Muscle</tissue>
    </source>
</reference>
<feature type="domain" description="DUS-like FMN-binding" evidence="7">
    <location>
        <begin position="12"/>
        <end position="332"/>
    </location>
</feature>
<evidence type="ECO:0000256" key="2">
    <source>
        <dbReference type="ARBA" id="ARBA00022630"/>
    </source>
</evidence>
<evidence type="ECO:0000313" key="9">
    <source>
        <dbReference type="Proteomes" id="UP001374579"/>
    </source>
</evidence>
<dbReference type="Pfam" id="PF00035">
    <property type="entry name" value="dsrm"/>
    <property type="match status" value="1"/>
</dbReference>
<feature type="domain" description="DRBM" evidence="6">
    <location>
        <begin position="369"/>
        <end position="430"/>
    </location>
</feature>
<dbReference type="InterPro" id="IPR018517">
    <property type="entry name" value="tRNA_hU_synthase_CS"/>
</dbReference>
<dbReference type="SUPFAM" id="SSF54768">
    <property type="entry name" value="dsRNA-binding domain-like"/>
    <property type="match status" value="1"/>
</dbReference>
<dbReference type="InterPro" id="IPR014720">
    <property type="entry name" value="dsRBD_dom"/>
</dbReference>
<dbReference type="InterPro" id="IPR035587">
    <property type="entry name" value="DUS-like_FMN-bd"/>
</dbReference>
<keyword evidence="5" id="KW-0560">Oxidoreductase</keyword>
<evidence type="ECO:0000256" key="4">
    <source>
        <dbReference type="ARBA" id="ARBA00022694"/>
    </source>
</evidence>
<keyword evidence="3" id="KW-0288">FMN</keyword>
<dbReference type="Gene3D" id="3.20.20.70">
    <property type="entry name" value="Aldolase class I"/>
    <property type="match status" value="1"/>
</dbReference>
<dbReference type="PANTHER" id="PTHR45936">
    <property type="entry name" value="TRNA-DIHYDROURIDINE(20) SYNTHASE [NAD(P)+]-LIKE"/>
    <property type="match status" value="1"/>
</dbReference>
<dbReference type="Pfam" id="PF01207">
    <property type="entry name" value="Dus"/>
    <property type="match status" value="1"/>
</dbReference>